<dbReference type="Pfam" id="PF00685">
    <property type="entry name" value="Sulfotransfer_1"/>
    <property type="match status" value="1"/>
</dbReference>
<gene>
    <name evidence="2" type="ORF">GCM10022255_103540</name>
</gene>
<reference evidence="3" key="1">
    <citation type="journal article" date="2019" name="Int. J. Syst. Evol. Microbiol.">
        <title>The Global Catalogue of Microorganisms (GCM) 10K type strain sequencing project: providing services to taxonomists for standard genome sequencing and annotation.</title>
        <authorList>
            <consortium name="The Broad Institute Genomics Platform"/>
            <consortium name="The Broad Institute Genome Sequencing Center for Infectious Disease"/>
            <person name="Wu L."/>
            <person name="Ma J."/>
        </authorList>
    </citation>
    <scope>NUCLEOTIDE SEQUENCE [LARGE SCALE GENOMIC DNA]</scope>
    <source>
        <strain evidence="3">JCM 17441</strain>
    </source>
</reference>
<evidence type="ECO:0000313" key="3">
    <source>
        <dbReference type="Proteomes" id="UP001500620"/>
    </source>
</evidence>
<name>A0ABP8DSK2_9ACTN</name>
<evidence type="ECO:0000259" key="1">
    <source>
        <dbReference type="Pfam" id="PF00685"/>
    </source>
</evidence>
<dbReference type="Proteomes" id="UP001500620">
    <property type="component" value="Unassembled WGS sequence"/>
</dbReference>
<feature type="domain" description="Sulfotransferase" evidence="1">
    <location>
        <begin position="138"/>
        <end position="300"/>
    </location>
</feature>
<dbReference type="InterPro" id="IPR000863">
    <property type="entry name" value="Sulfotransferase_dom"/>
</dbReference>
<evidence type="ECO:0000313" key="2">
    <source>
        <dbReference type="EMBL" id="GAA4262996.1"/>
    </source>
</evidence>
<proteinExistence type="predicted"/>
<dbReference type="SUPFAM" id="SSF52540">
    <property type="entry name" value="P-loop containing nucleoside triphosphate hydrolases"/>
    <property type="match status" value="1"/>
</dbReference>
<sequence>MKAGTHLVQELMLNLGYRIVGAPRPTPHAAPRLDTEQRKAVAALVLSKADYDEVLQLEGTPLFAERTDEAWSALLWHWQSRLGQPVVNRYGQTRLDFAEETITNPYLPYTRFADTPSGLCWIFHELDLHRADGNFLSEWVETSSPPLIYNYRDPRDVLVSMINFLEGRTESGYGNFFEAEIYSAILASKPTWEEKIDYALSDPVFLGHHAFERALWLLNHPKVLNVRYEDLIGERGGGSHARQIETVNRVLQHLGSREDAEAVAATVYNPDAWSFYRGRTGGWRERFTPRNIARFRERYGDVLECYGYE</sequence>
<keyword evidence="3" id="KW-1185">Reference proteome</keyword>
<dbReference type="InterPro" id="IPR027417">
    <property type="entry name" value="P-loop_NTPase"/>
</dbReference>
<protein>
    <recommendedName>
        <fullName evidence="1">Sulfotransferase domain-containing protein</fullName>
    </recommendedName>
</protein>
<dbReference type="Gene3D" id="3.40.50.300">
    <property type="entry name" value="P-loop containing nucleotide triphosphate hydrolases"/>
    <property type="match status" value="1"/>
</dbReference>
<dbReference type="EMBL" id="BAABAT010000059">
    <property type="protein sequence ID" value="GAA4262996.1"/>
    <property type="molecule type" value="Genomic_DNA"/>
</dbReference>
<accession>A0ABP8DSK2</accession>
<comment type="caution">
    <text evidence="2">The sequence shown here is derived from an EMBL/GenBank/DDBJ whole genome shotgun (WGS) entry which is preliminary data.</text>
</comment>
<organism evidence="2 3">
    <name type="scientific">Dactylosporangium darangshiense</name>
    <dbReference type="NCBI Taxonomy" id="579108"/>
    <lineage>
        <taxon>Bacteria</taxon>
        <taxon>Bacillati</taxon>
        <taxon>Actinomycetota</taxon>
        <taxon>Actinomycetes</taxon>
        <taxon>Micromonosporales</taxon>
        <taxon>Micromonosporaceae</taxon>
        <taxon>Dactylosporangium</taxon>
    </lineage>
</organism>